<dbReference type="InterPro" id="IPR046496">
    <property type="entry name" value="DUF6589"/>
</dbReference>
<dbReference type="HOGENOM" id="CLU_009487_6_1_1"/>
<protein>
    <recommendedName>
        <fullName evidence="1">DUF6589 domain-containing protein</fullName>
    </recommendedName>
</protein>
<organism evidence="2 3">
    <name type="scientific">Botryobasidium botryosum (strain FD-172 SS1)</name>
    <dbReference type="NCBI Taxonomy" id="930990"/>
    <lineage>
        <taxon>Eukaryota</taxon>
        <taxon>Fungi</taxon>
        <taxon>Dikarya</taxon>
        <taxon>Basidiomycota</taxon>
        <taxon>Agaricomycotina</taxon>
        <taxon>Agaricomycetes</taxon>
        <taxon>Cantharellales</taxon>
        <taxon>Botryobasidiaceae</taxon>
        <taxon>Botryobasidium</taxon>
    </lineage>
</organism>
<dbReference type="STRING" id="930990.A0A067M1Y1"/>
<evidence type="ECO:0000313" key="2">
    <source>
        <dbReference type="EMBL" id="KDQ05606.1"/>
    </source>
</evidence>
<evidence type="ECO:0000259" key="1">
    <source>
        <dbReference type="Pfam" id="PF20231"/>
    </source>
</evidence>
<reference evidence="3" key="1">
    <citation type="journal article" date="2014" name="Proc. Natl. Acad. Sci. U.S.A.">
        <title>Extensive sampling of basidiomycete genomes demonstrates inadequacy of the white-rot/brown-rot paradigm for wood decay fungi.</title>
        <authorList>
            <person name="Riley R."/>
            <person name="Salamov A.A."/>
            <person name="Brown D.W."/>
            <person name="Nagy L.G."/>
            <person name="Floudas D."/>
            <person name="Held B.W."/>
            <person name="Levasseur A."/>
            <person name="Lombard V."/>
            <person name="Morin E."/>
            <person name="Otillar R."/>
            <person name="Lindquist E.A."/>
            <person name="Sun H."/>
            <person name="LaButti K.M."/>
            <person name="Schmutz J."/>
            <person name="Jabbour D."/>
            <person name="Luo H."/>
            <person name="Baker S.E."/>
            <person name="Pisabarro A.G."/>
            <person name="Walton J.D."/>
            <person name="Blanchette R.A."/>
            <person name="Henrissat B."/>
            <person name="Martin F."/>
            <person name="Cullen D."/>
            <person name="Hibbett D.S."/>
            <person name="Grigoriev I.V."/>
        </authorList>
    </citation>
    <scope>NUCLEOTIDE SEQUENCE [LARGE SCALE GENOMIC DNA]</scope>
    <source>
        <strain evidence="3">FD-172 SS1</strain>
    </source>
</reference>
<dbReference type="AlphaFoldDB" id="A0A067M1Y1"/>
<accession>A0A067M1Y1</accession>
<proteinExistence type="predicted"/>
<evidence type="ECO:0000313" key="3">
    <source>
        <dbReference type="Proteomes" id="UP000027195"/>
    </source>
</evidence>
<gene>
    <name evidence="2" type="ORF">BOTBODRAFT_122501</name>
</gene>
<name>A0A067M1Y1_BOTB1</name>
<keyword evidence="3" id="KW-1185">Reference proteome</keyword>
<dbReference type="Proteomes" id="UP000027195">
    <property type="component" value="Unassembled WGS sequence"/>
</dbReference>
<dbReference type="OrthoDB" id="4743193at2759"/>
<dbReference type="Pfam" id="PF20231">
    <property type="entry name" value="DUF6589"/>
    <property type="match status" value="1"/>
</dbReference>
<sequence length="398" mass="44835">MTENELEEYVLVTHGDLGTGEKINNLKNSRAIEETPLPDSNRLTHVVFVPGMFHIKMSCANSVCKIHIESTKPTKRAAPLKDSVFAFCAHLRPKETAKIASKPGFRMQHTLINNVLAASILLCWKKEVEARYGYTSVEEWLKSEPTNDDFITVSKAVVHTYVAPLAVSKSNPGMKGDVVKDAMLLFNRDALLYAMTSHAANTGDVGRVEQLLIFWIYIWKGIGKHKYAAHISKFLLDLHEGWPPRLARAIRLNWFVNPTGKPDGFRGVDWVIERNNLRHKHTYSGQGPNRTMKFIIKQSPLIDLYQSTHHLIEQGFSLTGRTLKHPPPLMKKTLEHLRSYMEDRQVHTFKPGRKLGKKRATDAIRAGMKAFMLVLGGADAVTGYDEEEIDAGDIGVDE</sequence>
<dbReference type="EMBL" id="KL198226">
    <property type="protein sequence ID" value="KDQ05606.1"/>
    <property type="molecule type" value="Genomic_DNA"/>
</dbReference>
<feature type="domain" description="DUF6589" evidence="1">
    <location>
        <begin position="1"/>
        <end position="325"/>
    </location>
</feature>
<dbReference type="InParanoid" id="A0A067M1Y1"/>